<gene>
    <name evidence="1" type="ORF">HHI36_023616</name>
</gene>
<keyword evidence="2" id="KW-1185">Reference proteome</keyword>
<reference evidence="1 2" key="1">
    <citation type="journal article" date="2021" name="BMC Biol.">
        <title>Horizontally acquired antibacterial genes associated with adaptive radiation of ladybird beetles.</title>
        <authorList>
            <person name="Li H.S."/>
            <person name="Tang X.F."/>
            <person name="Huang Y.H."/>
            <person name="Xu Z.Y."/>
            <person name="Chen M.L."/>
            <person name="Du X.Y."/>
            <person name="Qiu B.Y."/>
            <person name="Chen P.T."/>
            <person name="Zhang W."/>
            <person name="Slipinski A."/>
            <person name="Escalona H.E."/>
            <person name="Waterhouse R.M."/>
            <person name="Zwick A."/>
            <person name="Pang H."/>
        </authorList>
    </citation>
    <scope>NUCLEOTIDE SEQUENCE [LARGE SCALE GENOMIC DNA]</scope>
    <source>
        <strain evidence="1">SYSU2018</strain>
    </source>
</reference>
<dbReference type="AlphaFoldDB" id="A0ABD2PH00"/>
<accession>A0ABD2PH00</accession>
<evidence type="ECO:0000313" key="1">
    <source>
        <dbReference type="EMBL" id="KAL3290266.1"/>
    </source>
</evidence>
<feature type="non-terminal residue" evidence="1">
    <location>
        <position position="194"/>
    </location>
</feature>
<comment type="caution">
    <text evidence="1">The sequence shown here is derived from an EMBL/GenBank/DDBJ whole genome shotgun (WGS) entry which is preliminary data.</text>
</comment>
<evidence type="ECO:0000313" key="2">
    <source>
        <dbReference type="Proteomes" id="UP001516400"/>
    </source>
</evidence>
<dbReference type="EMBL" id="JABFTP020000186">
    <property type="protein sequence ID" value="KAL3290266.1"/>
    <property type="molecule type" value="Genomic_DNA"/>
</dbReference>
<dbReference type="Proteomes" id="UP001516400">
    <property type="component" value="Unassembled WGS sequence"/>
</dbReference>
<proteinExistence type="predicted"/>
<sequence length="194" mass="22495">MGNTDWNSILIGKAAEESYNHFFNEQKHWFDVYIPERKKKAINKNKYHIFDSEKVKQIRNTLDAIDTIFKVIRLNGAYVVYKKCKEILRRKIEFGKKQHHLGLIQESDNKIKTVWNIIKKEVTKPVIATNTNLSADKLNDFFANVGEKVNTSLGSQMSDKAMQLLEKSLPKTDLTFTLHTTSAFENSNIISRMK</sequence>
<name>A0ABD2PH00_9CUCU</name>
<organism evidence="1 2">
    <name type="scientific">Cryptolaemus montrouzieri</name>
    <dbReference type="NCBI Taxonomy" id="559131"/>
    <lineage>
        <taxon>Eukaryota</taxon>
        <taxon>Metazoa</taxon>
        <taxon>Ecdysozoa</taxon>
        <taxon>Arthropoda</taxon>
        <taxon>Hexapoda</taxon>
        <taxon>Insecta</taxon>
        <taxon>Pterygota</taxon>
        <taxon>Neoptera</taxon>
        <taxon>Endopterygota</taxon>
        <taxon>Coleoptera</taxon>
        <taxon>Polyphaga</taxon>
        <taxon>Cucujiformia</taxon>
        <taxon>Coccinelloidea</taxon>
        <taxon>Coccinellidae</taxon>
        <taxon>Scymninae</taxon>
        <taxon>Scymnini</taxon>
        <taxon>Cryptolaemus</taxon>
    </lineage>
</organism>
<protein>
    <submittedName>
        <fullName evidence="1">Uncharacterized protein</fullName>
    </submittedName>
</protein>